<dbReference type="InterPro" id="IPR002771">
    <property type="entry name" value="Multi_antbiot-R_MarC"/>
</dbReference>
<evidence type="ECO:0000256" key="7">
    <source>
        <dbReference type="RuleBase" id="RU362048"/>
    </source>
</evidence>
<proteinExistence type="inferred from homology"/>
<comment type="subcellular location">
    <subcellularLocation>
        <location evidence="1 7">Cell membrane</location>
        <topology evidence="1 7">Multi-pass membrane protein</topology>
    </subcellularLocation>
</comment>
<gene>
    <name evidence="8" type="ORF">J3R75_000539</name>
</gene>
<keyword evidence="5 7" id="KW-1133">Transmembrane helix</keyword>
<dbReference type="GO" id="GO:0005886">
    <property type="term" value="C:plasma membrane"/>
    <property type="evidence" value="ECO:0007669"/>
    <property type="project" value="UniProtKB-SubCell"/>
</dbReference>
<reference evidence="8" key="1">
    <citation type="submission" date="2023-07" db="EMBL/GenBank/DDBJ databases">
        <title>Genomic Encyclopedia of Type Strains, Phase IV (KMG-IV): sequencing the most valuable type-strain genomes for metagenomic binning, comparative biology and taxonomic classification.</title>
        <authorList>
            <person name="Goeker M."/>
        </authorList>
    </citation>
    <scope>NUCLEOTIDE SEQUENCE</scope>
    <source>
        <strain evidence="8">DSM 24202</strain>
    </source>
</reference>
<feature type="transmembrane region" description="Helical" evidence="7">
    <location>
        <begin position="139"/>
        <end position="161"/>
    </location>
</feature>
<protein>
    <recommendedName>
        <fullName evidence="7">UPF0056 membrane protein</fullName>
    </recommendedName>
</protein>
<comment type="caution">
    <text evidence="8">The sequence shown here is derived from an EMBL/GenBank/DDBJ whole genome shotgun (WGS) entry which is preliminary data.</text>
</comment>
<name>A0AAE4ANJ6_9BACT</name>
<evidence type="ECO:0000256" key="5">
    <source>
        <dbReference type="ARBA" id="ARBA00022989"/>
    </source>
</evidence>
<dbReference type="RefSeq" id="WP_307259758.1">
    <property type="nucleotide sequence ID" value="NZ_JAUSVL010000001.1"/>
</dbReference>
<dbReference type="AlphaFoldDB" id="A0AAE4ANJ6"/>
<feature type="transmembrane region" description="Helical" evidence="7">
    <location>
        <begin position="105"/>
        <end position="127"/>
    </location>
</feature>
<evidence type="ECO:0000256" key="4">
    <source>
        <dbReference type="ARBA" id="ARBA00022692"/>
    </source>
</evidence>
<dbReference type="Proteomes" id="UP001238163">
    <property type="component" value="Unassembled WGS sequence"/>
</dbReference>
<evidence type="ECO:0000313" key="9">
    <source>
        <dbReference type="Proteomes" id="UP001238163"/>
    </source>
</evidence>
<evidence type="ECO:0000256" key="3">
    <source>
        <dbReference type="ARBA" id="ARBA00022475"/>
    </source>
</evidence>
<evidence type="ECO:0000256" key="6">
    <source>
        <dbReference type="ARBA" id="ARBA00023136"/>
    </source>
</evidence>
<feature type="transmembrane region" description="Helical" evidence="7">
    <location>
        <begin position="173"/>
        <end position="197"/>
    </location>
</feature>
<sequence>MAAFFTTWLQFTVLLTPFFVLSMFLSMTIGWPESDRRRLAIRIGVASFAASIILFYFGNWIFHVFGITVDAFRIGGGALLFLTAVGLVQGDHQSSKPRPIESSDIAVVPLAIPITVGPGTTGALLVIGAQTTDVNLRLITTASLIAAIAGLTGILLLGSFLERVLRLRGITIISKLTGLFLSAMAAEMLFTGIRSFFK</sequence>
<feature type="transmembrane region" description="Helical" evidence="7">
    <location>
        <begin position="64"/>
        <end position="85"/>
    </location>
</feature>
<organism evidence="8 9">
    <name type="scientific">Oligosphaera ethanolica</name>
    <dbReference type="NCBI Taxonomy" id="760260"/>
    <lineage>
        <taxon>Bacteria</taxon>
        <taxon>Pseudomonadati</taxon>
        <taxon>Lentisphaerota</taxon>
        <taxon>Oligosphaeria</taxon>
        <taxon>Oligosphaerales</taxon>
        <taxon>Oligosphaeraceae</taxon>
        <taxon>Oligosphaera</taxon>
    </lineage>
</organism>
<comment type="similarity">
    <text evidence="2 7">Belongs to the UPF0056 (MarC) family.</text>
</comment>
<evidence type="ECO:0000313" key="8">
    <source>
        <dbReference type="EMBL" id="MDQ0288432.1"/>
    </source>
</evidence>
<keyword evidence="9" id="KW-1185">Reference proteome</keyword>
<keyword evidence="4 7" id="KW-0812">Transmembrane</keyword>
<accession>A0AAE4ANJ6</accession>
<dbReference type="PANTHER" id="PTHR33508:SF1">
    <property type="entry name" value="UPF0056 MEMBRANE PROTEIN YHCE"/>
    <property type="match status" value="1"/>
</dbReference>
<keyword evidence="6 7" id="KW-0472">Membrane</keyword>
<feature type="transmembrane region" description="Helical" evidence="7">
    <location>
        <begin position="6"/>
        <end position="27"/>
    </location>
</feature>
<dbReference type="PANTHER" id="PTHR33508">
    <property type="entry name" value="UPF0056 MEMBRANE PROTEIN YHCE"/>
    <property type="match status" value="1"/>
</dbReference>
<dbReference type="Pfam" id="PF01914">
    <property type="entry name" value="MarC"/>
    <property type="match status" value="1"/>
</dbReference>
<evidence type="ECO:0000256" key="2">
    <source>
        <dbReference type="ARBA" id="ARBA00009784"/>
    </source>
</evidence>
<feature type="transmembrane region" description="Helical" evidence="7">
    <location>
        <begin position="39"/>
        <end position="58"/>
    </location>
</feature>
<dbReference type="NCBIfam" id="TIGR00427">
    <property type="entry name" value="NAAT family transporter"/>
    <property type="match status" value="1"/>
</dbReference>
<dbReference type="EMBL" id="JAUSVL010000001">
    <property type="protein sequence ID" value="MDQ0288432.1"/>
    <property type="molecule type" value="Genomic_DNA"/>
</dbReference>
<evidence type="ECO:0000256" key="1">
    <source>
        <dbReference type="ARBA" id="ARBA00004651"/>
    </source>
</evidence>
<keyword evidence="3" id="KW-1003">Cell membrane</keyword>